<reference evidence="2 3" key="1">
    <citation type="journal article" date="2012" name="Eukaryot. Cell">
        <title>Genome sequence of the fungus Glarea lozoyensis: the first genome sequence of a species from the Helotiaceae family.</title>
        <authorList>
            <person name="Youssar L."/>
            <person name="Gruening B.A."/>
            <person name="Erxleben A."/>
            <person name="Guenther S."/>
            <person name="Huettel W."/>
        </authorList>
    </citation>
    <scope>NUCLEOTIDE SEQUENCE [LARGE SCALE GENOMIC DNA]</scope>
    <source>
        <strain evidence="3">ATCC 74030 / MF5533</strain>
    </source>
</reference>
<evidence type="ECO:0000256" key="1">
    <source>
        <dbReference type="SAM" id="MobiDB-lite"/>
    </source>
</evidence>
<feature type="compositionally biased region" description="Low complexity" evidence="1">
    <location>
        <begin position="1"/>
        <end position="18"/>
    </location>
</feature>
<feature type="region of interest" description="Disordered" evidence="1">
    <location>
        <begin position="1"/>
        <end position="24"/>
    </location>
</feature>
<organism evidence="2 3">
    <name type="scientific">Glarea lozoyensis (strain ATCC 74030 / MF5533)</name>
    <dbReference type="NCBI Taxonomy" id="1104152"/>
    <lineage>
        <taxon>Eukaryota</taxon>
        <taxon>Fungi</taxon>
        <taxon>Dikarya</taxon>
        <taxon>Ascomycota</taxon>
        <taxon>Pezizomycotina</taxon>
        <taxon>Leotiomycetes</taxon>
        <taxon>Helotiales</taxon>
        <taxon>Helotiaceae</taxon>
        <taxon>Glarea</taxon>
    </lineage>
</organism>
<dbReference type="OrthoDB" id="509124at2759"/>
<gene>
    <name evidence="2" type="ORF">M7I_2478</name>
</gene>
<evidence type="ECO:0000313" key="2">
    <source>
        <dbReference type="EMBL" id="EHL01591.1"/>
    </source>
</evidence>
<evidence type="ECO:0000313" key="3">
    <source>
        <dbReference type="Proteomes" id="UP000005446"/>
    </source>
</evidence>
<evidence type="ECO:0008006" key="4">
    <source>
        <dbReference type="Google" id="ProtNLM"/>
    </source>
</evidence>
<dbReference type="AlphaFoldDB" id="H0EIW0"/>
<sequence>MPLYPTTPSSSQPTSSCIPPAPIPIPNNDQTHTFTVLARTTIPNTPPLAILNLIRNLSTWKQWNTFCPHAVIKTPGTAVNGFENHDDWLTPGMVLTIDVHMNGDGKKSRTQDIEVTMLQEIKEGDRYVSPVRKQGGRGYVIAWKSLGWKGWQLRSVRIMEFWEGEGGTEYVCWETFGGILGSTVRRMVGSTLVDRFGDYARDVREFFEKREVADGDVDRVVEG</sequence>
<proteinExistence type="predicted"/>
<dbReference type="EMBL" id="AGUE01000049">
    <property type="protein sequence ID" value="EHL01591.1"/>
    <property type="molecule type" value="Genomic_DNA"/>
</dbReference>
<comment type="caution">
    <text evidence="2">The sequence shown here is derived from an EMBL/GenBank/DDBJ whole genome shotgun (WGS) entry which is preliminary data.</text>
</comment>
<keyword evidence="3" id="KW-1185">Reference proteome</keyword>
<name>H0EIW0_GLAL7</name>
<dbReference type="HOGENOM" id="CLU_069867_0_1_1"/>
<accession>H0EIW0</accession>
<protein>
    <recommendedName>
        <fullName evidence="4">Bet v1-like protein</fullName>
    </recommendedName>
</protein>
<dbReference type="Proteomes" id="UP000005446">
    <property type="component" value="Unassembled WGS sequence"/>
</dbReference>
<dbReference type="InParanoid" id="H0EIW0"/>